<reference evidence="14" key="1">
    <citation type="submission" date="2017-03" db="EMBL/GenBank/DDBJ databases">
        <authorList>
            <person name="Sharma R."/>
            <person name="Thines M."/>
        </authorList>
    </citation>
    <scope>NUCLEOTIDE SEQUENCE [LARGE SCALE GENOMIC DNA]</scope>
</reference>
<dbReference type="EMBL" id="FWEW01000869">
    <property type="protein sequence ID" value="SLM36009.1"/>
    <property type="molecule type" value="Genomic_DNA"/>
</dbReference>
<evidence type="ECO:0000256" key="6">
    <source>
        <dbReference type="ARBA" id="ARBA00022792"/>
    </source>
</evidence>
<dbReference type="GO" id="GO:0006122">
    <property type="term" value="P:mitochondrial electron transport, ubiquinol to cytochrome c"/>
    <property type="evidence" value="ECO:0007669"/>
    <property type="project" value="UniProtKB-UniRule"/>
</dbReference>
<comment type="function">
    <text evidence="12">Component of the ubiquinol-cytochrome c oxidoreductase, a multisubunit transmembrane complex that is part of the mitochondrial electron transport chain which drives oxidative phosphorylation. The complex plays an important role in the uptake of multiple carbon sources present in different host niches.</text>
</comment>
<evidence type="ECO:0000256" key="4">
    <source>
        <dbReference type="ARBA" id="ARBA00022660"/>
    </source>
</evidence>
<evidence type="ECO:0000256" key="12">
    <source>
        <dbReference type="RuleBase" id="RU368056"/>
    </source>
</evidence>
<dbReference type="GO" id="GO:0005743">
    <property type="term" value="C:mitochondrial inner membrane"/>
    <property type="evidence" value="ECO:0007669"/>
    <property type="project" value="UniProtKB-SubCell"/>
</dbReference>
<dbReference type="InterPro" id="IPR036656">
    <property type="entry name" value="QCR9_sf"/>
</dbReference>
<proteinExistence type="inferred from homology"/>
<evidence type="ECO:0000256" key="2">
    <source>
        <dbReference type="ARBA" id="ARBA00007856"/>
    </source>
</evidence>
<evidence type="ECO:0000256" key="5">
    <source>
        <dbReference type="ARBA" id="ARBA00022692"/>
    </source>
</evidence>
<dbReference type="Pfam" id="PF05365">
    <property type="entry name" value="UCR_UQCRX_QCR9"/>
    <property type="match status" value="1"/>
</dbReference>
<comment type="similarity">
    <text evidence="2 12">Belongs to the UQCR10/QCR9 family.</text>
</comment>
<keyword evidence="10" id="KW-0472">Membrane</keyword>
<dbReference type="GO" id="GO:0045275">
    <property type="term" value="C:respiratory chain complex III"/>
    <property type="evidence" value="ECO:0007669"/>
    <property type="project" value="UniProtKB-UniRule"/>
</dbReference>
<keyword evidence="6 12" id="KW-0999">Mitochondrion inner membrane</keyword>
<name>A0A1W5CZE9_9LECA</name>
<dbReference type="FunFam" id="1.20.5.260:FF:000001">
    <property type="entry name" value="Cytochrome b-c1 complex subunit 9"/>
    <property type="match status" value="1"/>
</dbReference>
<evidence type="ECO:0000256" key="1">
    <source>
        <dbReference type="ARBA" id="ARBA00004434"/>
    </source>
</evidence>
<dbReference type="InterPro" id="IPR008027">
    <property type="entry name" value="QCR9"/>
</dbReference>
<keyword evidence="5" id="KW-0812">Transmembrane</keyword>
<dbReference type="PANTHER" id="PTHR12980:SF0">
    <property type="entry name" value="CYTOCHROME B-C1 COMPLEX SUBUNIT 9"/>
    <property type="match status" value="1"/>
</dbReference>
<comment type="subunit">
    <text evidence="12">Component of the ubiquinol-cytochrome c oxidoreductase (cytochrome b-c1 complex, complex III, CIII), a multisubunit enzyme composed of 3 respiratory subunits cytochrome b, cytochrome c1 and Rieske protein, 2 core protein subunits, and additional low-molecular weight protein subunits.</text>
</comment>
<evidence type="ECO:0000313" key="14">
    <source>
        <dbReference type="Proteomes" id="UP000192927"/>
    </source>
</evidence>
<evidence type="ECO:0000256" key="8">
    <source>
        <dbReference type="ARBA" id="ARBA00022989"/>
    </source>
</evidence>
<keyword evidence="4 12" id="KW-0679">Respiratory chain</keyword>
<comment type="subcellular location">
    <subcellularLocation>
        <location evidence="1 12">Mitochondrion inner membrane</location>
        <topology evidence="1 12">Single-pass membrane protein</topology>
    </subcellularLocation>
</comment>
<protein>
    <recommendedName>
        <fullName evidence="11 12">Complex III subunit 9</fullName>
    </recommendedName>
</protein>
<evidence type="ECO:0000313" key="13">
    <source>
        <dbReference type="EMBL" id="SLM36009.1"/>
    </source>
</evidence>
<evidence type="ECO:0000256" key="3">
    <source>
        <dbReference type="ARBA" id="ARBA00022448"/>
    </source>
</evidence>
<sequence>MSGIAATVYNSIFRKNAVFLSAVFVSAFAFEIGFDTLSNKLWDARNRGRQWKDIRAKYTENEGKDDDDE</sequence>
<evidence type="ECO:0000256" key="10">
    <source>
        <dbReference type="ARBA" id="ARBA00023136"/>
    </source>
</evidence>
<keyword evidence="9 12" id="KW-0496">Mitochondrion</keyword>
<accession>A0A1W5CZE9</accession>
<dbReference type="Proteomes" id="UP000192927">
    <property type="component" value="Unassembled WGS sequence"/>
</dbReference>
<evidence type="ECO:0000256" key="7">
    <source>
        <dbReference type="ARBA" id="ARBA00022982"/>
    </source>
</evidence>
<dbReference type="SUPFAM" id="SSF81514">
    <property type="entry name" value="Subunit X (non-heme 7 kDa protein) of cytochrome bc1 complex (Ubiquinol-cytochrome c reductase)"/>
    <property type="match status" value="1"/>
</dbReference>
<dbReference type="Gene3D" id="1.20.5.260">
    <property type="entry name" value="Cytochrome b-c1 complex subunit 9"/>
    <property type="match status" value="1"/>
</dbReference>
<organism evidence="13 14">
    <name type="scientific">Lasallia pustulata</name>
    <dbReference type="NCBI Taxonomy" id="136370"/>
    <lineage>
        <taxon>Eukaryota</taxon>
        <taxon>Fungi</taxon>
        <taxon>Dikarya</taxon>
        <taxon>Ascomycota</taxon>
        <taxon>Pezizomycotina</taxon>
        <taxon>Lecanoromycetes</taxon>
        <taxon>OSLEUM clade</taxon>
        <taxon>Umbilicariomycetidae</taxon>
        <taxon>Umbilicariales</taxon>
        <taxon>Umbilicariaceae</taxon>
        <taxon>Lasallia</taxon>
    </lineage>
</organism>
<evidence type="ECO:0000256" key="9">
    <source>
        <dbReference type="ARBA" id="ARBA00023128"/>
    </source>
</evidence>
<keyword evidence="7 12" id="KW-0249">Electron transport</keyword>
<keyword evidence="3 12" id="KW-0813">Transport</keyword>
<evidence type="ECO:0000256" key="11">
    <source>
        <dbReference type="ARBA" id="ARBA00044247"/>
    </source>
</evidence>
<keyword evidence="14" id="KW-1185">Reference proteome</keyword>
<dbReference type="AlphaFoldDB" id="A0A1W5CZE9"/>
<keyword evidence="8" id="KW-1133">Transmembrane helix</keyword>
<dbReference type="PANTHER" id="PTHR12980">
    <property type="entry name" value="UBIQUINOL-CYTOCHROME C REDUCTASE COMPLEX, SUBUNIT X"/>
    <property type="match status" value="1"/>
</dbReference>